<dbReference type="Ensembl" id="ENSCPBT00000035860.1">
    <property type="protein sequence ID" value="ENSCPBP00000030465.1"/>
    <property type="gene ID" value="ENSCPBG00000021441.1"/>
</dbReference>
<dbReference type="InterPro" id="IPR045063">
    <property type="entry name" value="Dynamin_N"/>
</dbReference>
<evidence type="ECO:0000313" key="3">
    <source>
        <dbReference type="Ensembl" id="ENSCPBP00000030465.1"/>
    </source>
</evidence>
<dbReference type="SUPFAM" id="SSF52540">
    <property type="entry name" value="P-loop containing nucleoside triphosphate hydrolases"/>
    <property type="match status" value="1"/>
</dbReference>
<reference evidence="3" key="2">
    <citation type="submission" date="2025-09" db="UniProtKB">
        <authorList>
            <consortium name="Ensembl"/>
        </authorList>
    </citation>
    <scope>IDENTIFICATION</scope>
</reference>
<dbReference type="AlphaFoldDB" id="A0A8C3PBK7"/>
<dbReference type="PANTHER" id="PTHR47308:SF1">
    <property type="entry name" value="NUCLEAR GTPASE SLIP-GC"/>
    <property type="match status" value="1"/>
</dbReference>
<proteinExistence type="predicted"/>
<reference evidence="3" key="1">
    <citation type="submission" date="2025-08" db="UniProtKB">
        <authorList>
            <consortium name="Ensembl"/>
        </authorList>
    </citation>
    <scope>IDENTIFICATION</scope>
</reference>
<evidence type="ECO:0000256" key="1">
    <source>
        <dbReference type="SAM" id="MobiDB-lite"/>
    </source>
</evidence>
<evidence type="ECO:0000259" key="2">
    <source>
        <dbReference type="Pfam" id="PF00350"/>
    </source>
</evidence>
<evidence type="ECO:0000313" key="4">
    <source>
        <dbReference type="Proteomes" id="UP000694380"/>
    </source>
</evidence>
<dbReference type="Gene3D" id="3.40.50.300">
    <property type="entry name" value="P-loop containing nucleotide triphosphate hydrolases"/>
    <property type="match status" value="2"/>
</dbReference>
<sequence>MESRIRKVLNTTYKKLTNSLSQDNISDEIKYLKNRLLTLKEKSSLDPIYIGLFGSTGAGKSSLFNAIIEQQFFLPVSGSQACTSCIVQVSSSRSKNYEAKIHLLSLQEWNEELKNLVELVWKPGEEEEEEEEGDVGEAVQKLQALYGRDAVTRSYEDLLRAKPLVNIPSSNCIPLTGAQAKELSDKLDPYIRSQSNKDEEEAALDEEKAKMRLWPLIKYVEVTIPKSDMIPEGVVFMDIPGTGDYNSKRDEMWKESINKCSVIWVISDIERVLGDKVHEVLLKESIKAYQGGMCSDIALVVTKSDKLQLEEYLRHDAILERNAFVKGKKIKGLKTKLGRILPSDSEILNKADLVYTVSATEYWQETCMNKEETEIPKLREYIRNIFLKEKKKLLMDYVAEAFGIVLLAENFNSTRDMVNHYQQSGLEGFVKDKIEALEKEIEKCFAHLEQPLNEGVKKAKLSHQKTFSQLLTRDTGNRGFHRTLKAVCQKNGVYASRIFSRIDFNSALAQPIYDKINPTFAAKTPSWLLSPALKSLSLEEAARCPFEWCHHCHWLPFFSSPKPSTCHPPCPKSFPDLSRAVTAPIFPTEAAKIQGPRSCQRMQNILRENIEKKTEGGMFEKAKEKMKMQLQELKESGQWKHVTKRTRQRKRRASEGEIELRNRFMELENEEGAQQVVAEGERTRKKRRVASPIGRGEESMGITPQI</sequence>
<name>A0A8C3PBK7_CHRPI</name>
<dbReference type="InterPro" id="IPR053082">
    <property type="entry name" value="Nuclear_GTPase_SLIP-GC"/>
</dbReference>
<keyword evidence="4" id="KW-1185">Reference proteome</keyword>
<organism evidence="3 4">
    <name type="scientific">Chrysemys picta bellii</name>
    <name type="common">Western painted turtle</name>
    <name type="synonym">Emys bellii</name>
    <dbReference type="NCBI Taxonomy" id="8478"/>
    <lineage>
        <taxon>Eukaryota</taxon>
        <taxon>Metazoa</taxon>
        <taxon>Chordata</taxon>
        <taxon>Craniata</taxon>
        <taxon>Vertebrata</taxon>
        <taxon>Euteleostomi</taxon>
        <taxon>Archelosauria</taxon>
        <taxon>Testudinata</taxon>
        <taxon>Testudines</taxon>
        <taxon>Cryptodira</taxon>
        <taxon>Durocryptodira</taxon>
        <taxon>Testudinoidea</taxon>
        <taxon>Emydidae</taxon>
        <taxon>Chrysemys</taxon>
    </lineage>
</organism>
<dbReference type="Pfam" id="PF00350">
    <property type="entry name" value="Dynamin_N"/>
    <property type="match status" value="1"/>
</dbReference>
<dbReference type="InterPro" id="IPR027417">
    <property type="entry name" value="P-loop_NTPase"/>
</dbReference>
<dbReference type="PANTHER" id="PTHR47308">
    <property type="entry name" value="NUCLEAR GTPASE SLIP-GC"/>
    <property type="match status" value="1"/>
</dbReference>
<protein>
    <recommendedName>
        <fullName evidence="2">Dynamin N-terminal domain-containing protein</fullName>
    </recommendedName>
</protein>
<feature type="domain" description="Dynamin N-terminal" evidence="2">
    <location>
        <begin position="50"/>
        <end position="274"/>
    </location>
</feature>
<dbReference type="OMA" id="ECTSACT"/>
<dbReference type="GO" id="GO:0003924">
    <property type="term" value="F:GTPase activity"/>
    <property type="evidence" value="ECO:0007669"/>
    <property type="project" value="TreeGrafter"/>
</dbReference>
<dbReference type="Proteomes" id="UP000694380">
    <property type="component" value="Unplaced"/>
</dbReference>
<dbReference type="GeneTree" id="ENSGT00940000164057"/>
<accession>A0A8C3PBK7</accession>
<feature type="region of interest" description="Disordered" evidence="1">
    <location>
        <begin position="671"/>
        <end position="706"/>
    </location>
</feature>